<dbReference type="Proteomes" id="UP000001554">
    <property type="component" value="Chromosome 15"/>
</dbReference>
<dbReference type="GO" id="GO:0043161">
    <property type="term" value="P:proteasome-mediated ubiquitin-dependent protein catabolic process"/>
    <property type="evidence" value="ECO:0000318"/>
    <property type="project" value="GO_Central"/>
</dbReference>
<evidence type="ECO:0000256" key="1">
    <source>
        <dbReference type="ARBA" id="ARBA00022737"/>
    </source>
</evidence>
<evidence type="ECO:0000313" key="4">
    <source>
        <dbReference type="RefSeq" id="XP_035699692.1"/>
    </source>
</evidence>
<dbReference type="OrthoDB" id="342730at2759"/>
<dbReference type="InterPro" id="IPR001258">
    <property type="entry name" value="NHL_repeat"/>
</dbReference>
<dbReference type="InterPro" id="IPR011042">
    <property type="entry name" value="6-blade_b-propeller_TolB-like"/>
</dbReference>
<feature type="repeat" description="NHL" evidence="2">
    <location>
        <begin position="251"/>
        <end position="294"/>
    </location>
</feature>
<dbReference type="PANTHER" id="PTHR24104:SF50">
    <property type="entry name" value="SMP-30_GLUCONOLACTONASE_LRE-LIKE REGION DOMAIN-CONTAINING PROTEIN"/>
    <property type="match status" value="1"/>
</dbReference>
<name>A0A9J7NB44_BRAFL</name>
<keyword evidence="1" id="KW-0677">Repeat</keyword>
<dbReference type="InterPro" id="IPR050952">
    <property type="entry name" value="TRIM-NHL_E3_ligases"/>
</dbReference>
<dbReference type="KEGG" id="bfo:118432264"/>
<gene>
    <name evidence="4" type="primary">LOC118432264</name>
</gene>
<dbReference type="RefSeq" id="XP_035699692.1">
    <property type="nucleotide sequence ID" value="XM_035843799.1"/>
</dbReference>
<reference evidence="3" key="1">
    <citation type="journal article" date="2020" name="Nat. Ecol. Evol.">
        <title>Deeply conserved synteny resolves early events in vertebrate evolution.</title>
        <authorList>
            <person name="Simakov O."/>
            <person name="Marletaz F."/>
            <person name="Yue J.X."/>
            <person name="O'Connell B."/>
            <person name="Jenkins J."/>
            <person name="Brandt A."/>
            <person name="Calef R."/>
            <person name="Tung C.H."/>
            <person name="Huang T.K."/>
            <person name="Schmutz J."/>
            <person name="Satoh N."/>
            <person name="Yu J.K."/>
            <person name="Putnam N.H."/>
            <person name="Green R.E."/>
            <person name="Rokhsar D.S."/>
        </authorList>
    </citation>
    <scope>NUCLEOTIDE SEQUENCE [LARGE SCALE GENOMIC DNA]</scope>
    <source>
        <strain evidence="3">S238N-H82</strain>
    </source>
</reference>
<dbReference type="CDD" id="cd05819">
    <property type="entry name" value="NHL"/>
    <property type="match status" value="1"/>
</dbReference>
<organism evidence="3 4">
    <name type="scientific">Branchiostoma floridae</name>
    <name type="common">Florida lancelet</name>
    <name type="synonym">Amphioxus</name>
    <dbReference type="NCBI Taxonomy" id="7739"/>
    <lineage>
        <taxon>Eukaryota</taxon>
        <taxon>Metazoa</taxon>
        <taxon>Chordata</taxon>
        <taxon>Cephalochordata</taxon>
        <taxon>Leptocardii</taxon>
        <taxon>Amphioxiformes</taxon>
        <taxon>Branchiostomatidae</taxon>
        <taxon>Branchiostoma</taxon>
    </lineage>
</organism>
<dbReference type="GO" id="GO:0061630">
    <property type="term" value="F:ubiquitin protein ligase activity"/>
    <property type="evidence" value="ECO:0000318"/>
    <property type="project" value="GO_Central"/>
</dbReference>
<dbReference type="Pfam" id="PF01436">
    <property type="entry name" value="NHL"/>
    <property type="match status" value="1"/>
</dbReference>
<sequence>MKYVAAAKGNEHHIITFDGRDSELGAFAELRGVAVSPRNEVFVIEKELCQVQIFNLKGAYVHHFPTVVSRSEDVSLDGSMPAPGHPLFMCTRDGEWRKYGESSERTYNLFLPHRIAADRQGFLWVVGMVNVRYSHAELNNISTVDWMCPTDRVVQYNRNGVGLATFGIRHGTCIDGMAVDPRNDHIALMGWKDSYMKVYIFRPDGSVVRTLVRKERLVPFSSTLAVNRDGNIFVPTRTGTVQVYNETGQFLFSFGSYESGDGELKAPRDICTDRYGNVIVADRKNKRVSVFTSRGQFVHHVAIGLTVEHIAVGPEGQLVVTYPVDNGGIGMHGRPVRYNVSILCP</sequence>
<dbReference type="AlphaFoldDB" id="A0A9J7NB44"/>
<dbReference type="PROSITE" id="PS51125">
    <property type="entry name" value="NHL"/>
    <property type="match status" value="1"/>
</dbReference>
<keyword evidence="3" id="KW-1185">Reference proteome</keyword>
<evidence type="ECO:0000313" key="3">
    <source>
        <dbReference type="Proteomes" id="UP000001554"/>
    </source>
</evidence>
<dbReference type="SUPFAM" id="SSF63825">
    <property type="entry name" value="YWTD domain"/>
    <property type="match status" value="1"/>
</dbReference>
<dbReference type="GeneID" id="118432264"/>
<reference evidence="4" key="2">
    <citation type="submission" date="2025-08" db="UniProtKB">
        <authorList>
            <consortium name="RefSeq"/>
        </authorList>
    </citation>
    <scope>IDENTIFICATION</scope>
    <source>
        <strain evidence="4">S238N-H82</strain>
        <tissue evidence="4">Testes</tissue>
    </source>
</reference>
<dbReference type="SUPFAM" id="SSF101898">
    <property type="entry name" value="NHL repeat"/>
    <property type="match status" value="1"/>
</dbReference>
<dbReference type="PANTHER" id="PTHR24104">
    <property type="entry name" value="E3 UBIQUITIN-PROTEIN LIGASE NHLRC1-RELATED"/>
    <property type="match status" value="1"/>
</dbReference>
<dbReference type="FunFam" id="2.120.10.30:FF:000064">
    <property type="entry name" value="Uncharacterized protein"/>
    <property type="match status" value="1"/>
</dbReference>
<proteinExistence type="predicted"/>
<dbReference type="Gene3D" id="2.120.10.30">
    <property type="entry name" value="TolB, C-terminal domain"/>
    <property type="match status" value="1"/>
</dbReference>
<protein>
    <submittedName>
        <fullName evidence="4">Uncharacterized protein LOC118432264</fullName>
    </submittedName>
</protein>
<accession>A0A9J7NB44</accession>
<dbReference type="GO" id="GO:0000209">
    <property type="term" value="P:protein polyubiquitination"/>
    <property type="evidence" value="ECO:0000318"/>
    <property type="project" value="GO_Central"/>
</dbReference>
<evidence type="ECO:0000256" key="2">
    <source>
        <dbReference type="PROSITE-ProRule" id="PRU00504"/>
    </source>
</evidence>